<keyword evidence="1" id="KW-0663">Pyridoxal phosphate</keyword>
<dbReference type="Pfam" id="PF00266">
    <property type="entry name" value="Aminotran_5"/>
    <property type="match status" value="1"/>
</dbReference>
<feature type="compositionally biased region" description="Low complexity" evidence="2">
    <location>
        <begin position="44"/>
        <end position="64"/>
    </location>
</feature>
<feature type="signal peptide" evidence="3">
    <location>
        <begin position="1"/>
        <end position="16"/>
    </location>
</feature>
<comment type="caution">
    <text evidence="5">The sequence shown here is derived from an EMBL/GenBank/DDBJ whole genome shotgun (WGS) entry which is preliminary data.</text>
</comment>
<keyword evidence="6" id="KW-1185">Reference proteome</keyword>
<evidence type="ECO:0000256" key="2">
    <source>
        <dbReference type="SAM" id="MobiDB-lite"/>
    </source>
</evidence>
<dbReference type="PANTHER" id="PTHR43092">
    <property type="entry name" value="L-CYSTEINE DESULFHYDRASE"/>
    <property type="match status" value="1"/>
</dbReference>
<evidence type="ECO:0000313" key="6">
    <source>
        <dbReference type="Proteomes" id="UP001634007"/>
    </source>
</evidence>
<proteinExistence type="predicted"/>
<dbReference type="InterPro" id="IPR000192">
    <property type="entry name" value="Aminotrans_V_dom"/>
</dbReference>
<sequence>MLIASLSFSLSNLSLSSELCNSSRSHYALSSPSTAAPPCPLAPPDSLSRPPAAAAATLPSPTLRRPMDRRRDDDGGGDGHGSRNGTCRRDPGEGERDSERAGKKPRLPAAPVSGAELCSEFSHHQRGVARINNGSFGSCPGSVLAAHRDWQLRFLQQPDDFYFNSLRGGILRSRALVKDLVNADDADEVSLVDNVTTAAAIVLQQVGRGFAESRFEPGDAVLVFHCVFQAVKKSIQAYVASAGGSIVEVELPFPVSSNEQVIAAFRKGLERGKKNGRRVRLAIIDHITSMPSVLIPVKELVKVCREEGVDQVFVDAAHAIGSVEVDVQDIGADFYVSNLHKWFFCPPSVAFLYCRKSSGLVSNMHHPVVTHEYGNGLPIESAWVGTRDYSSQLVVPAAFEFVERFEGGIQGIIKRNHEQVVKMGQMLAESWGTNLGSPPEMCASMIMVGLPSKLCIFGGEDALRLRSYLRVNHGIEVPIHYQAPADGVDGPRDKDGSITGYARISHQVYNTEDDYFRFRDAINQMVENNVTCKMLPVE</sequence>
<evidence type="ECO:0000256" key="3">
    <source>
        <dbReference type="SAM" id="SignalP"/>
    </source>
</evidence>
<feature type="compositionally biased region" description="Basic and acidic residues" evidence="2">
    <location>
        <begin position="87"/>
        <end position="102"/>
    </location>
</feature>
<feature type="domain" description="Aminotransferase class V" evidence="4">
    <location>
        <begin position="173"/>
        <end position="445"/>
    </location>
</feature>
<organism evidence="5 6">
    <name type="scientific">Eucalyptus globulus</name>
    <name type="common">Tasmanian blue gum</name>
    <dbReference type="NCBI Taxonomy" id="34317"/>
    <lineage>
        <taxon>Eukaryota</taxon>
        <taxon>Viridiplantae</taxon>
        <taxon>Streptophyta</taxon>
        <taxon>Embryophyta</taxon>
        <taxon>Tracheophyta</taxon>
        <taxon>Spermatophyta</taxon>
        <taxon>Magnoliopsida</taxon>
        <taxon>eudicotyledons</taxon>
        <taxon>Gunneridae</taxon>
        <taxon>Pentapetalae</taxon>
        <taxon>rosids</taxon>
        <taxon>malvids</taxon>
        <taxon>Myrtales</taxon>
        <taxon>Myrtaceae</taxon>
        <taxon>Myrtoideae</taxon>
        <taxon>Eucalypteae</taxon>
        <taxon>Eucalyptus</taxon>
    </lineage>
</organism>
<dbReference type="InterPro" id="IPR015421">
    <property type="entry name" value="PyrdxlP-dep_Trfase_major"/>
</dbReference>
<reference evidence="5 6" key="1">
    <citation type="submission" date="2024-11" db="EMBL/GenBank/DDBJ databases">
        <title>Chromosome-level genome assembly of Eucalyptus globulus Labill. provides insights into its genome evolution.</title>
        <authorList>
            <person name="Li X."/>
        </authorList>
    </citation>
    <scope>NUCLEOTIDE SEQUENCE [LARGE SCALE GENOMIC DNA]</scope>
    <source>
        <strain evidence="5">CL2024</strain>
        <tissue evidence="5">Fresh tender leaves</tissue>
    </source>
</reference>
<dbReference type="SUPFAM" id="SSF53383">
    <property type="entry name" value="PLP-dependent transferases"/>
    <property type="match status" value="1"/>
</dbReference>
<evidence type="ECO:0000313" key="5">
    <source>
        <dbReference type="EMBL" id="KAL3714522.1"/>
    </source>
</evidence>
<evidence type="ECO:0000259" key="4">
    <source>
        <dbReference type="Pfam" id="PF00266"/>
    </source>
</evidence>
<dbReference type="Gene3D" id="3.40.640.10">
    <property type="entry name" value="Type I PLP-dependent aspartate aminotransferase-like (Major domain)"/>
    <property type="match status" value="1"/>
</dbReference>
<dbReference type="InterPro" id="IPR015424">
    <property type="entry name" value="PyrdxlP-dep_Trfase"/>
</dbReference>
<feature type="compositionally biased region" description="Basic and acidic residues" evidence="2">
    <location>
        <begin position="65"/>
        <end position="74"/>
    </location>
</feature>
<feature type="region of interest" description="Disordered" evidence="2">
    <location>
        <begin position="25"/>
        <end position="112"/>
    </location>
</feature>
<dbReference type="PANTHER" id="PTHR43092:SF7">
    <property type="entry name" value="L-CYSTEINE DESULFHYDRASE"/>
    <property type="match status" value="1"/>
</dbReference>
<accession>A0ABD3ILQ2</accession>
<gene>
    <name evidence="5" type="ORF">ACJRO7_006440</name>
</gene>
<name>A0ABD3ILQ2_EUCGL</name>
<keyword evidence="3" id="KW-0732">Signal</keyword>
<dbReference type="AlphaFoldDB" id="A0ABD3ILQ2"/>
<dbReference type="EMBL" id="JBJKBG010000011">
    <property type="protein sequence ID" value="KAL3714522.1"/>
    <property type="molecule type" value="Genomic_DNA"/>
</dbReference>
<evidence type="ECO:0000256" key="1">
    <source>
        <dbReference type="ARBA" id="ARBA00022898"/>
    </source>
</evidence>
<feature type="chain" id="PRO_5044823604" description="Aminotransferase class V domain-containing protein" evidence="3">
    <location>
        <begin position="17"/>
        <end position="538"/>
    </location>
</feature>
<protein>
    <recommendedName>
        <fullName evidence="4">Aminotransferase class V domain-containing protein</fullName>
    </recommendedName>
</protein>
<dbReference type="Proteomes" id="UP001634007">
    <property type="component" value="Unassembled WGS sequence"/>
</dbReference>